<accession>A0A3M4KVN7</accession>
<dbReference type="PANTHER" id="PTHR47961:SF10">
    <property type="entry name" value="ATP-DEPENDENT DNA HELICASE HEL308"/>
    <property type="match status" value="1"/>
</dbReference>
<evidence type="ECO:0000256" key="1">
    <source>
        <dbReference type="ARBA" id="ARBA00022741"/>
    </source>
</evidence>
<proteinExistence type="predicted"/>
<dbReference type="AlphaFoldDB" id="A0A3M4KVN7"/>
<dbReference type="InterPro" id="IPR027417">
    <property type="entry name" value="P-loop_NTPase"/>
</dbReference>
<dbReference type="EMBL" id="RBRB01000185">
    <property type="protein sequence ID" value="RMQ33290.1"/>
    <property type="molecule type" value="Genomic_DNA"/>
</dbReference>
<dbReference type="GO" id="GO:0004386">
    <property type="term" value="F:helicase activity"/>
    <property type="evidence" value="ECO:0007669"/>
    <property type="project" value="UniProtKB-KW"/>
</dbReference>
<feature type="domain" description="Helicase C-terminal" evidence="6">
    <location>
        <begin position="518"/>
        <end position="717"/>
    </location>
</feature>
<evidence type="ECO:0000313" key="7">
    <source>
        <dbReference type="EMBL" id="RMQ33290.1"/>
    </source>
</evidence>
<name>A0A3M4KVN7_PSESF</name>
<dbReference type="Gene3D" id="3.40.50.300">
    <property type="entry name" value="P-loop containing nucleotide triphosphate hydrolases"/>
    <property type="match status" value="2"/>
</dbReference>
<dbReference type="InterPro" id="IPR011545">
    <property type="entry name" value="DEAD/DEAH_box_helicase_dom"/>
</dbReference>
<gene>
    <name evidence="7" type="ORF">ALQ07_03031</name>
</gene>
<keyword evidence="2" id="KW-0378">Hydrolase</keyword>
<dbReference type="SUPFAM" id="SSF52540">
    <property type="entry name" value="P-loop containing nucleoside triphosphate hydrolases"/>
    <property type="match status" value="1"/>
</dbReference>
<dbReference type="GO" id="GO:0016787">
    <property type="term" value="F:hydrolase activity"/>
    <property type="evidence" value="ECO:0007669"/>
    <property type="project" value="UniProtKB-KW"/>
</dbReference>
<dbReference type="Pfam" id="PF00270">
    <property type="entry name" value="DEAD"/>
    <property type="match status" value="1"/>
</dbReference>
<dbReference type="GO" id="GO:0003676">
    <property type="term" value="F:nucleic acid binding"/>
    <property type="evidence" value="ECO:0007669"/>
    <property type="project" value="InterPro"/>
</dbReference>
<evidence type="ECO:0000259" key="5">
    <source>
        <dbReference type="PROSITE" id="PS51192"/>
    </source>
</evidence>
<organism evidence="7 8">
    <name type="scientific">Pseudomonas syringae pv. actinidiae</name>
    <dbReference type="NCBI Taxonomy" id="103796"/>
    <lineage>
        <taxon>Bacteria</taxon>
        <taxon>Pseudomonadati</taxon>
        <taxon>Pseudomonadota</taxon>
        <taxon>Gammaproteobacteria</taxon>
        <taxon>Pseudomonadales</taxon>
        <taxon>Pseudomonadaceae</taxon>
        <taxon>Pseudomonas</taxon>
        <taxon>Pseudomonas syringae</taxon>
    </lineage>
</organism>
<evidence type="ECO:0000313" key="8">
    <source>
        <dbReference type="Proteomes" id="UP000273140"/>
    </source>
</evidence>
<evidence type="ECO:0000259" key="6">
    <source>
        <dbReference type="PROSITE" id="PS51194"/>
    </source>
</evidence>
<dbReference type="SMART" id="SM00490">
    <property type="entry name" value="HELICc"/>
    <property type="match status" value="1"/>
</dbReference>
<keyword evidence="4" id="KW-0067">ATP-binding</keyword>
<evidence type="ECO:0000256" key="4">
    <source>
        <dbReference type="ARBA" id="ARBA00022840"/>
    </source>
</evidence>
<dbReference type="InterPro" id="IPR014001">
    <property type="entry name" value="Helicase_ATP-bd"/>
</dbReference>
<keyword evidence="3 7" id="KW-0347">Helicase</keyword>
<dbReference type="PANTHER" id="PTHR47961">
    <property type="entry name" value="DNA POLYMERASE THETA, PUTATIVE (AFU_ORTHOLOGUE AFUA_1G05260)-RELATED"/>
    <property type="match status" value="1"/>
</dbReference>
<feature type="domain" description="Helicase ATP-binding" evidence="5">
    <location>
        <begin position="265"/>
        <end position="448"/>
    </location>
</feature>
<dbReference type="SMART" id="SM00487">
    <property type="entry name" value="DEXDc"/>
    <property type="match status" value="1"/>
</dbReference>
<reference evidence="7 8" key="1">
    <citation type="submission" date="2018-08" db="EMBL/GenBank/DDBJ databases">
        <title>Recombination of ecologically and evolutionarily significant loci maintains genetic cohesion in the Pseudomonas syringae species complex.</title>
        <authorList>
            <person name="Dillon M."/>
            <person name="Thakur S."/>
            <person name="Almeida R.N.D."/>
            <person name="Weir B.S."/>
            <person name="Guttman D.S."/>
        </authorList>
    </citation>
    <scope>NUCLEOTIDE SEQUENCE [LARGE SCALE GENOMIC DNA]</scope>
    <source>
        <strain evidence="7 8">ICMP 19074</strain>
    </source>
</reference>
<protein>
    <submittedName>
        <fullName evidence="7">DEAD/DEAH box helicase</fullName>
    </submittedName>
</protein>
<evidence type="ECO:0000256" key="2">
    <source>
        <dbReference type="ARBA" id="ARBA00022801"/>
    </source>
</evidence>
<dbReference type="PROSITE" id="PS51192">
    <property type="entry name" value="HELICASE_ATP_BIND_1"/>
    <property type="match status" value="1"/>
</dbReference>
<evidence type="ECO:0000256" key="3">
    <source>
        <dbReference type="ARBA" id="ARBA00022806"/>
    </source>
</evidence>
<dbReference type="Proteomes" id="UP000273140">
    <property type="component" value="Unassembled WGS sequence"/>
</dbReference>
<sequence>MFTHFIRGHLMKLESKSNTLLAITKSKAKLYEFGVEEQYHIELPISPSNLLITTIGIIGELCASEARLSDDNADNIEELKNQLVTVGQYFDALNQSRTASGIQNYLLLLGSTAYYLGGMPGSSHVLSKGLEYNIVNITPSYIEGILIWLLKSDIKHVWYRHTDAYLADEADAFVRAYVSFFEREETQDEFKHACQKLRSVVYQSGSDRELILVDATIAVALNKIRNSCLICLENYSGLSLESWTDALEKEGFIKEFWPAQHLIGESGVLKGVSAVIQMPTSAGKTKSTELIIRSAFVSGRADTAFVIAPFRALCREITSNFKGAFEGEDISVNELQDTTELNSEEQEFLNFLLGVSHAKSVKNIVITTPEKLVYTLRHEPSLAKKIGLLVFDEGHQFDTGKRGVTYELLLTHLKTTVAENTQKVLISAVMANAETIGDWLNGGEGVHIQGSSCLPTLKSVAFVSWTAKLGQLHYLNPDNKGDSGYFVPRMIKELPLKNTPRETKIRVFPERAKTSSVSAYLGLRLCHQGPVALFCGTRKTVNSICEILIDAYKRELKLSFPKDSSDEVELEKIAFLASLHFGEDAVFSRAIKLGILPHSSNIPNGIRVSVEWAMEKGRACLVVCTSTLAQGVNLPIKYLVVSSLNQGAQDITTRDFQNLIGRAGRSGHHTEGSIIFADSKIYDKRFNFKENWRWHRAIHLLSFTNAESCLSSLKGLIAKFDFDYASLKDTFQFIETPVEHRNSWIDWSKKNGIDIISLLDEMSRKLDLINSVESFFLSYLKENPETADRKTLVSLIEDTLAFHLASDDEQAALIEAFRIISDRVFSVPKEKHSYYGRTLLGVGQLVVIERWIDENLFDLELCTSSQDILNACWPLIVNLCDKKLFNSLTPQNLLPSFAQSWIEGKKFVDIFKEMKKAGLKYQAPILKMSLTMDHIVEFTTGILAYDAMLFVGAIADILEGRQLDQDAATYTRLLQNQLKLGLNSELEIWLHRKGYVDREVCKTLASVLLKKQKYETVFEFSILEDNFELVQETLVKYPTYFLEAYKPRHLT</sequence>
<comment type="caution">
    <text evidence="7">The sequence shown here is derived from an EMBL/GenBank/DDBJ whole genome shotgun (WGS) entry which is preliminary data.</text>
</comment>
<dbReference type="GO" id="GO:0005524">
    <property type="term" value="F:ATP binding"/>
    <property type="evidence" value="ECO:0007669"/>
    <property type="project" value="UniProtKB-KW"/>
</dbReference>
<dbReference type="InterPro" id="IPR050474">
    <property type="entry name" value="Hel308_SKI2-like"/>
</dbReference>
<dbReference type="InterPro" id="IPR001650">
    <property type="entry name" value="Helicase_C-like"/>
</dbReference>
<dbReference type="PROSITE" id="PS51194">
    <property type="entry name" value="HELICASE_CTER"/>
    <property type="match status" value="1"/>
</dbReference>
<keyword evidence="1" id="KW-0547">Nucleotide-binding</keyword>